<evidence type="ECO:0000313" key="4">
    <source>
        <dbReference type="Proteomes" id="UP001168883"/>
    </source>
</evidence>
<dbReference type="EMBL" id="JAUMKJ010000096">
    <property type="protein sequence ID" value="MDO3682051.1"/>
    <property type="molecule type" value="Genomic_DNA"/>
</dbReference>
<dbReference type="PANTHER" id="PTHR36834">
    <property type="entry name" value="MEMBRANE PROTEIN-RELATED"/>
    <property type="match status" value="1"/>
</dbReference>
<protein>
    <submittedName>
        <fullName evidence="3">VanZ family protein</fullName>
    </submittedName>
</protein>
<keyword evidence="1" id="KW-0472">Membrane</keyword>
<feature type="transmembrane region" description="Helical" evidence="1">
    <location>
        <begin position="115"/>
        <end position="133"/>
    </location>
</feature>
<name>A0ABT8VM76_9BACL</name>
<feature type="transmembrane region" description="Helical" evidence="1">
    <location>
        <begin position="176"/>
        <end position="193"/>
    </location>
</feature>
<reference evidence="3" key="1">
    <citation type="submission" date="2023-07" db="EMBL/GenBank/DDBJ databases">
        <authorList>
            <person name="Aktuganov G."/>
            <person name="Boyko T."/>
            <person name="Delegan Y."/>
            <person name="Galimzianova N."/>
            <person name="Gilvanova E."/>
            <person name="Korobov V."/>
            <person name="Kuzmina L."/>
            <person name="Melentiev A."/>
            <person name="Milman P."/>
            <person name="Ryabova A."/>
            <person name="Stupak E."/>
            <person name="Yasakov T."/>
            <person name="Zharikova N."/>
            <person name="Zhurenko E."/>
        </authorList>
    </citation>
    <scope>NUCLEOTIDE SEQUENCE</scope>
    <source>
        <strain evidence="3">IB-739</strain>
    </source>
</reference>
<gene>
    <name evidence="3" type="ORF">Q3C12_34200</name>
</gene>
<keyword evidence="1" id="KW-1133">Transmembrane helix</keyword>
<comment type="caution">
    <text evidence="3">The sequence shown here is derived from an EMBL/GenBank/DDBJ whole genome shotgun (WGS) entry which is preliminary data.</text>
</comment>
<feature type="domain" description="VanZ-like" evidence="2">
    <location>
        <begin position="56"/>
        <end position="193"/>
    </location>
</feature>
<feature type="transmembrane region" description="Helical" evidence="1">
    <location>
        <begin position="50"/>
        <end position="71"/>
    </location>
</feature>
<keyword evidence="1" id="KW-0812">Transmembrane</keyword>
<sequence length="209" mass="23490">MEIEYLYFHFNDFKEVIIILTGMPLGVSLVIAVILTALHNIRTKKNMARNGILLIFYLHILVVISITLFPIPVQSSLLLSLKRGSIETNMNLVPFKSIIDIMQNSVSPFVAVKQIAGNILMCAPFGFYAPLLFQHIQSFIRIIISGILFGLCIELSQLIIGAGIGFFYRSLDVDDIILNTIGVTLGYAFLTLLKRFDIKNSLYQKVFKS</sequence>
<dbReference type="PANTHER" id="PTHR36834:SF1">
    <property type="entry name" value="INTEGRAL MEMBRANE PROTEIN"/>
    <property type="match status" value="1"/>
</dbReference>
<dbReference type="Proteomes" id="UP001168883">
    <property type="component" value="Unassembled WGS sequence"/>
</dbReference>
<feature type="transmembrane region" description="Helical" evidence="1">
    <location>
        <begin position="140"/>
        <end position="164"/>
    </location>
</feature>
<feature type="transmembrane region" description="Helical" evidence="1">
    <location>
        <begin position="16"/>
        <end position="38"/>
    </location>
</feature>
<dbReference type="InterPro" id="IPR006976">
    <property type="entry name" value="VanZ-like"/>
</dbReference>
<dbReference type="Pfam" id="PF04892">
    <property type="entry name" value="VanZ"/>
    <property type="match status" value="1"/>
</dbReference>
<evidence type="ECO:0000313" key="3">
    <source>
        <dbReference type="EMBL" id="MDO3682051.1"/>
    </source>
</evidence>
<proteinExistence type="predicted"/>
<dbReference type="RefSeq" id="WP_302881534.1">
    <property type="nucleotide sequence ID" value="NZ_JARLKN010000147.1"/>
</dbReference>
<evidence type="ECO:0000259" key="2">
    <source>
        <dbReference type="Pfam" id="PF04892"/>
    </source>
</evidence>
<organism evidence="3 4">
    <name type="scientific">Paenibacillus ehimensis</name>
    <dbReference type="NCBI Taxonomy" id="79264"/>
    <lineage>
        <taxon>Bacteria</taxon>
        <taxon>Bacillati</taxon>
        <taxon>Bacillota</taxon>
        <taxon>Bacilli</taxon>
        <taxon>Bacillales</taxon>
        <taxon>Paenibacillaceae</taxon>
        <taxon>Paenibacillus</taxon>
    </lineage>
</organism>
<evidence type="ECO:0000256" key="1">
    <source>
        <dbReference type="SAM" id="Phobius"/>
    </source>
</evidence>
<dbReference type="InterPro" id="IPR053150">
    <property type="entry name" value="Teicoplanin_resist-assoc"/>
</dbReference>
<keyword evidence="4" id="KW-1185">Reference proteome</keyword>
<accession>A0ABT8VM76</accession>